<dbReference type="Proteomes" id="UP000887580">
    <property type="component" value="Unplaced"/>
</dbReference>
<evidence type="ECO:0000313" key="2">
    <source>
        <dbReference type="WBParaSite" id="PS1159_v2.g23157.t1"/>
    </source>
</evidence>
<dbReference type="WBParaSite" id="PS1159_v2.g23157.t1">
    <property type="protein sequence ID" value="PS1159_v2.g23157.t1"/>
    <property type="gene ID" value="PS1159_v2.g23157"/>
</dbReference>
<organism evidence="1 2">
    <name type="scientific">Panagrolaimus sp. PS1159</name>
    <dbReference type="NCBI Taxonomy" id="55785"/>
    <lineage>
        <taxon>Eukaryota</taxon>
        <taxon>Metazoa</taxon>
        <taxon>Ecdysozoa</taxon>
        <taxon>Nematoda</taxon>
        <taxon>Chromadorea</taxon>
        <taxon>Rhabditida</taxon>
        <taxon>Tylenchina</taxon>
        <taxon>Panagrolaimomorpha</taxon>
        <taxon>Panagrolaimoidea</taxon>
        <taxon>Panagrolaimidae</taxon>
        <taxon>Panagrolaimus</taxon>
    </lineage>
</organism>
<proteinExistence type="predicted"/>
<name>A0AC35G1F7_9BILA</name>
<sequence>MDPNTKIAGTSLLLKPMLELLEQKHPYYRRLTNLGKSVTSFDVINVSHGFGHGSIVYKINLHFTCHSGLPPETLPVALKVPGAQIYLQQESQLHSILPDNLEERISQEISNIKAVVKEIAHIHAECIKAAAEKINDGTKKIFGKNQEVWAAMVDEFIQLIPAFIDLVSNKDKIAKDLNKIIDLAGNKEYHLWVAKEGYKELGLPTVLVHGDLWNSNVFFQNDSNREASTEVLAFIDWQLVCEGSPAADITRYLLLDADGVVRRGIEPIIFGFYINCLRSEIPSISFNETQIRKAYLYSFITQVLSLLIITVFNAKSLQHSISKNEDTALNSAKKDKIILQAIHAIEDAAIFVENELAEVVERFKHVKNSN</sequence>
<protein>
    <submittedName>
        <fullName evidence="2">CHK kinase-like domain-containing protein</fullName>
    </submittedName>
</protein>
<evidence type="ECO:0000313" key="1">
    <source>
        <dbReference type="Proteomes" id="UP000887580"/>
    </source>
</evidence>
<accession>A0AC35G1F7</accession>
<reference evidence="2" key="1">
    <citation type="submission" date="2022-11" db="UniProtKB">
        <authorList>
            <consortium name="WormBaseParasite"/>
        </authorList>
    </citation>
    <scope>IDENTIFICATION</scope>
</reference>